<evidence type="ECO:0000313" key="2">
    <source>
        <dbReference type="EMBL" id="PZC75425.1"/>
    </source>
</evidence>
<name>A0A2W1BPB3_HELAM</name>
<evidence type="ECO:0000256" key="1">
    <source>
        <dbReference type="SAM" id="MobiDB-lite"/>
    </source>
</evidence>
<dbReference type="EMBL" id="KZ149996">
    <property type="protein sequence ID" value="PZC75425.1"/>
    <property type="molecule type" value="Genomic_DNA"/>
</dbReference>
<organism evidence="2 3">
    <name type="scientific">Helicoverpa armigera</name>
    <name type="common">Cotton bollworm</name>
    <name type="synonym">Heliothis armigera</name>
    <dbReference type="NCBI Taxonomy" id="29058"/>
    <lineage>
        <taxon>Eukaryota</taxon>
        <taxon>Metazoa</taxon>
        <taxon>Ecdysozoa</taxon>
        <taxon>Arthropoda</taxon>
        <taxon>Hexapoda</taxon>
        <taxon>Insecta</taxon>
        <taxon>Pterygota</taxon>
        <taxon>Neoptera</taxon>
        <taxon>Endopterygota</taxon>
        <taxon>Lepidoptera</taxon>
        <taxon>Glossata</taxon>
        <taxon>Ditrysia</taxon>
        <taxon>Noctuoidea</taxon>
        <taxon>Noctuidae</taxon>
        <taxon>Heliothinae</taxon>
        <taxon>Helicoverpa</taxon>
    </lineage>
</organism>
<dbReference type="AlphaFoldDB" id="A0A2W1BPB3"/>
<protein>
    <submittedName>
        <fullName evidence="2">Uncharacterized protein</fullName>
    </submittedName>
</protein>
<accession>A0A2W1BPB3</accession>
<feature type="region of interest" description="Disordered" evidence="1">
    <location>
        <begin position="1"/>
        <end position="27"/>
    </location>
</feature>
<dbReference type="Proteomes" id="UP000249218">
    <property type="component" value="Unassembled WGS sequence"/>
</dbReference>
<evidence type="ECO:0000313" key="3">
    <source>
        <dbReference type="Proteomes" id="UP000249218"/>
    </source>
</evidence>
<reference evidence="2 3" key="1">
    <citation type="journal article" date="2017" name="BMC Biol.">
        <title>Genomic innovations, transcriptional plasticity and gene loss underlying the evolution and divergence of two highly polyphagous and invasive Helicoverpa pest species.</title>
        <authorList>
            <person name="Pearce S.L."/>
            <person name="Clarke D.F."/>
            <person name="East P.D."/>
            <person name="Elfekih S."/>
            <person name="Gordon K.H."/>
            <person name="Jermiin L.S."/>
            <person name="McGaughran A."/>
            <person name="Oakeshott J.G."/>
            <person name="Papanikolaou A."/>
            <person name="Perera O.P."/>
            <person name="Rane R.V."/>
            <person name="Richards S."/>
            <person name="Tay W.T."/>
            <person name="Walsh T.K."/>
            <person name="Anderson A."/>
            <person name="Anderson C.J."/>
            <person name="Asgari S."/>
            <person name="Board P.G."/>
            <person name="Bretschneider A."/>
            <person name="Campbell P.M."/>
            <person name="Chertemps T."/>
            <person name="Christeller J.T."/>
            <person name="Coppin C.W."/>
            <person name="Downes S.J."/>
            <person name="Duan G."/>
            <person name="Farnsworth C.A."/>
            <person name="Good R.T."/>
            <person name="Han L.B."/>
            <person name="Han Y.C."/>
            <person name="Hatje K."/>
            <person name="Horne I."/>
            <person name="Huang Y.P."/>
            <person name="Hughes D.S."/>
            <person name="Jacquin-Joly E."/>
            <person name="James W."/>
            <person name="Jhangiani S."/>
            <person name="Kollmar M."/>
            <person name="Kuwar S.S."/>
            <person name="Li S."/>
            <person name="Liu N.Y."/>
            <person name="Maibeche M.T."/>
            <person name="Miller J.R."/>
            <person name="Montagne N."/>
            <person name="Perry T."/>
            <person name="Qu J."/>
            <person name="Song S.V."/>
            <person name="Sutton G.G."/>
            <person name="Vogel H."/>
            <person name="Walenz B.P."/>
            <person name="Xu W."/>
            <person name="Zhang H.J."/>
            <person name="Zou Z."/>
            <person name="Batterham P."/>
            <person name="Edwards O.R."/>
            <person name="Feyereisen R."/>
            <person name="Gibbs R.A."/>
            <person name="Heckel D.G."/>
            <person name="McGrath A."/>
            <person name="Robin C."/>
            <person name="Scherer S.E."/>
            <person name="Worley K.C."/>
            <person name="Wu Y.D."/>
        </authorList>
    </citation>
    <scope>NUCLEOTIDE SEQUENCE [LARGE SCALE GENOMIC DNA]</scope>
    <source>
        <strain evidence="2">Harm_GR_Male_#8</strain>
        <tissue evidence="2">Whole organism</tissue>
    </source>
</reference>
<sequence length="75" mass="8269">MLVDAAAYRSATTDERTPPTTHPTPLSLRSLSLTASKRCFTFITTSRFTAVQVVQLEPQHSKASSIFLVVKFNVV</sequence>
<proteinExistence type="predicted"/>
<keyword evidence="3" id="KW-1185">Reference proteome</keyword>
<gene>
    <name evidence="2" type="primary">HaOG206094</name>
    <name evidence="2" type="ORF">B5X24_HaOG206094</name>
</gene>